<dbReference type="InterPro" id="IPR010982">
    <property type="entry name" value="Lambda_DNA-bd_dom_sf"/>
</dbReference>
<dbReference type="EMBL" id="VHSF01000001">
    <property type="protein sequence ID" value="TRO66831.1"/>
    <property type="molecule type" value="Genomic_DNA"/>
</dbReference>
<dbReference type="PROSITE" id="PS50943">
    <property type="entry name" value="HTH_CROC1"/>
    <property type="match status" value="1"/>
</dbReference>
<evidence type="ECO:0000256" key="3">
    <source>
        <dbReference type="ARBA" id="ARBA00022989"/>
    </source>
</evidence>
<proteinExistence type="predicted"/>
<feature type="domain" description="HTH cro/C1-type" evidence="6">
    <location>
        <begin position="4"/>
        <end position="57"/>
    </location>
</feature>
<keyword evidence="4 5" id="KW-0472">Membrane</keyword>
<keyword evidence="2 5" id="KW-0812">Transmembrane</keyword>
<evidence type="ECO:0000256" key="4">
    <source>
        <dbReference type="ARBA" id="ARBA00023136"/>
    </source>
</evidence>
<dbReference type="SMART" id="SM00530">
    <property type="entry name" value="HTH_XRE"/>
    <property type="match status" value="1"/>
</dbReference>
<dbReference type="Pfam" id="PF09685">
    <property type="entry name" value="MamF_MmsF"/>
    <property type="match status" value="1"/>
</dbReference>
<dbReference type="GO" id="GO:0003677">
    <property type="term" value="F:DNA binding"/>
    <property type="evidence" value="ECO:0007669"/>
    <property type="project" value="InterPro"/>
</dbReference>
<feature type="transmembrane region" description="Helical" evidence="5">
    <location>
        <begin position="140"/>
        <end position="157"/>
    </location>
</feature>
<evidence type="ECO:0000256" key="1">
    <source>
        <dbReference type="ARBA" id="ARBA00004141"/>
    </source>
</evidence>
<dbReference type="Pfam" id="PF01381">
    <property type="entry name" value="HTH_3"/>
    <property type="match status" value="1"/>
</dbReference>
<dbReference type="RefSeq" id="WP_143409610.1">
    <property type="nucleotide sequence ID" value="NZ_VHSF01000001.1"/>
</dbReference>
<feature type="transmembrane region" description="Helical" evidence="5">
    <location>
        <begin position="74"/>
        <end position="94"/>
    </location>
</feature>
<keyword evidence="8" id="KW-1185">Reference proteome</keyword>
<dbReference type="SUPFAM" id="SSF47413">
    <property type="entry name" value="lambda repressor-like DNA-binding domains"/>
    <property type="match status" value="1"/>
</dbReference>
<evidence type="ECO:0000313" key="7">
    <source>
        <dbReference type="EMBL" id="TRO66831.1"/>
    </source>
</evidence>
<dbReference type="InterPro" id="IPR019109">
    <property type="entry name" value="MamF_MmsF"/>
</dbReference>
<dbReference type="Proteomes" id="UP000315131">
    <property type="component" value="Unassembled WGS sequence"/>
</dbReference>
<protein>
    <submittedName>
        <fullName evidence="7">Helix-turn-helix transcriptional regulator</fullName>
    </submittedName>
</protein>
<reference evidence="7 8" key="1">
    <citation type="submission" date="2019-06" db="EMBL/GenBank/DDBJ databases">
        <title>Gramella sabulilitoris sp. nov., isolated from a marine sand.</title>
        <authorList>
            <person name="Yoon J.-H."/>
        </authorList>
    </citation>
    <scope>NUCLEOTIDE SEQUENCE [LARGE SCALE GENOMIC DNA]</scope>
    <source>
        <strain evidence="7 8">HSMS-1</strain>
    </source>
</reference>
<gene>
    <name evidence="7" type="ORF">FGM01_02760</name>
</gene>
<keyword evidence="3 5" id="KW-1133">Transmembrane helix</keyword>
<comment type="subcellular location">
    <subcellularLocation>
        <location evidence="1">Membrane</location>
        <topology evidence="1">Multi-pass membrane protein</topology>
    </subcellularLocation>
</comment>
<dbReference type="OrthoDB" id="1357763at2"/>
<evidence type="ECO:0000259" key="6">
    <source>
        <dbReference type="PROSITE" id="PS50943"/>
    </source>
</evidence>
<dbReference type="CDD" id="cd00093">
    <property type="entry name" value="HTH_XRE"/>
    <property type="match status" value="1"/>
</dbReference>
<dbReference type="Gene3D" id="1.10.260.40">
    <property type="entry name" value="lambda repressor-like DNA-binding domains"/>
    <property type="match status" value="1"/>
</dbReference>
<feature type="transmembrane region" description="Helical" evidence="5">
    <location>
        <begin position="114"/>
        <end position="134"/>
    </location>
</feature>
<organism evidence="7 8">
    <name type="scientific">Christiangramia sabulilitoris</name>
    <dbReference type="NCBI Taxonomy" id="2583991"/>
    <lineage>
        <taxon>Bacteria</taxon>
        <taxon>Pseudomonadati</taxon>
        <taxon>Bacteroidota</taxon>
        <taxon>Flavobacteriia</taxon>
        <taxon>Flavobacteriales</taxon>
        <taxon>Flavobacteriaceae</taxon>
        <taxon>Christiangramia</taxon>
    </lineage>
</organism>
<dbReference type="AlphaFoldDB" id="A0A550I7A2"/>
<evidence type="ECO:0000313" key="8">
    <source>
        <dbReference type="Proteomes" id="UP000315131"/>
    </source>
</evidence>
<evidence type="ECO:0000256" key="2">
    <source>
        <dbReference type="ARBA" id="ARBA00022692"/>
    </source>
</evidence>
<accession>A0A550I7A2</accession>
<dbReference type="InterPro" id="IPR001387">
    <property type="entry name" value="Cro/C1-type_HTH"/>
</dbReference>
<comment type="caution">
    <text evidence="7">The sequence shown here is derived from an EMBL/GenBank/DDBJ whole genome shotgun (WGS) entry which is preliminary data.</text>
</comment>
<name>A0A550I7A2_9FLAO</name>
<sequence length="178" mass="20485">MSKLLEYRKKKNITQKELSDKSGVSIRTIQRIEAGSPPKGFTLKALSKALEISETDLVREKSDNGSKDLYYLKWINLSSLFFFIPLLHILLPFVLKKKWNQNNSIAGQIISIQILWSIISTILIGVIPFLIRWFGISRQILLPAILLAALVNIFIILRNAVELQKKQELYIRLNFSFL</sequence>
<evidence type="ECO:0000256" key="5">
    <source>
        <dbReference type="SAM" id="Phobius"/>
    </source>
</evidence>